<accession>A0AAV7M4C0</accession>
<evidence type="ECO:0000256" key="1">
    <source>
        <dbReference type="SAM" id="MobiDB-lite"/>
    </source>
</evidence>
<dbReference type="EMBL" id="JANPWB010000014">
    <property type="protein sequence ID" value="KAJ1097459.1"/>
    <property type="molecule type" value="Genomic_DNA"/>
</dbReference>
<sequence length="178" mass="18874">MRVRNWRSGVGRWECESIGDDVEVVGSDDVGERCHVDVQKGWAERGSLGNAADSLSDFRQEGREVDSMSSAGEEGCDPVQGLVVDPSFVEASAEGVVTDGVEGGREVQDDEGHSFTFVEHGPDVTGCGDEGGLSAVVPTESGLGDVQRVVVFQEAGQLADLLDYLRREGEGGRWAGNS</sequence>
<evidence type="ECO:0000313" key="2">
    <source>
        <dbReference type="EMBL" id="KAJ1097459.1"/>
    </source>
</evidence>
<name>A0AAV7M4C0_PLEWA</name>
<keyword evidence="3" id="KW-1185">Reference proteome</keyword>
<comment type="caution">
    <text evidence="2">The sequence shown here is derived from an EMBL/GenBank/DDBJ whole genome shotgun (WGS) entry which is preliminary data.</text>
</comment>
<organism evidence="2 3">
    <name type="scientific">Pleurodeles waltl</name>
    <name type="common">Iberian ribbed newt</name>
    <dbReference type="NCBI Taxonomy" id="8319"/>
    <lineage>
        <taxon>Eukaryota</taxon>
        <taxon>Metazoa</taxon>
        <taxon>Chordata</taxon>
        <taxon>Craniata</taxon>
        <taxon>Vertebrata</taxon>
        <taxon>Euteleostomi</taxon>
        <taxon>Amphibia</taxon>
        <taxon>Batrachia</taxon>
        <taxon>Caudata</taxon>
        <taxon>Salamandroidea</taxon>
        <taxon>Salamandridae</taxon>
        <taxon>Pleurodelinae</taxon>
        <taxon>Pleurodeles</taxon>
    </lineage>
</organism>
<protein>
    <submittedName>
        <fullName evidence="2">Uncharacterized protein</fullName>
    </submittedName>
</protein>
<dbReference type="Proteomes" id="UP001066276">
    <property type="component" value="Chromosome 10"/>
</dbReference>
<evidence type="ECO:0000313" key="3">
    <source>
        <dbReference type="Proteomes" id="UP001066276"/>
    </source>
</evidence>
<feature type="region of interest" description="Disordered" evidence="1">
    <location>
        <begin position="59"/>
        <end position="80"/>
    </location>
</feature>
<reference evidence="2" key="1">
    <citation type="journal article" date="2022" name="bioRxiv">
        <title>Sequencing and chromosome-scale assembly of the giantPleurodeles waltlgenome.</title>
        <authorList>
            <person name="Brown T."/>
            <person name="Elewa A."/>
            <person name="Iarovenko S."/>
            <person name="Subramanian E."/>
            <person name="Araus A.J."/>
            <person name="Petzold A."/>
            <person name="Susuki M."/>
            <person name="Suzuki K.-i.T."/>
            <person name="Hayashi T."/>
            <person name="Toyoda A."/>
            <person name="Oliveira C."/>
            <person name="Osipova E."/>
            <person name="Leigh N.D."/>
            <person name="Simon A."/>
            <person name="Yun M.H."/>
        </authorList>
    </citation>
    <scope>NUCLEOTIDE SEQUENCE</scope>
    <source>
        <strain evidence="2">20211129_DDA</strain>
        <tissue evidence="2">Liver</tissue>
    </source>
</reference>
<proteinExistence type="predicted"/>
<gene>
    <name evidence="2" type="ORF">NDU88_002577</name>
</gene>
<dbReference type="AlphaFoldDB" id="A0AAV7M4C0"/>